<keyword evidence="3" id="KW-1185">Reference proteome</keyword>
<feature type="compositionally biased region" description="Acidic residues" evidence="1">
    <location>
        <begin position="181"/>
        <end position="199"/>
    </location>
</feature>
<feature type="compositionally biased region" description="Polar residues" evidence="1">
    <location>
        <begin position="645"/>
        <end position="657"/>
    </location>
</feature>
<organism evidence="2 3">
    <name type="scientific">Zasmidium cellare ATCC 36951</name>
    <dbReference type="NCBI Taxonomy" id="1080233"/>
    <lineage>
        <taxon>Eukaryota</taxon>
        <taxon>Fungi</taxon>
        <taxon>Dikarya</taxon>
        <taxon>Ascomycota</taxon>
        <taxon>Pezizomycotina</taxon>
        <taxon>Dothideomycetes</taxon>
        <taxon>Dothideomycetidae</taxon>
        <taxon>Mycosphaerellales</taxon>
        <taxon>Mycosphaerellaceae</taxon>
        <taxon>Zasmidium</taxon>
    </lineage>
</organism>
<dbReference type="EMBL" id="ML993609">
    <property type="protein sequence ID" value="KAF2163266.1"/>
    <property type="molecule type" value="Genomic_DNA"/>
</dbReference>
<feature type="region of interest" description="Disordered" evidence="1">
    <location>
        <begin position="125"/>
        <end position="204"/>
    </location>
</feature>
<feature type="compositionally biased region" description="Acidic residues" evidence="1">
    <location>
        <begin position="151"/>
        <end position="161"/>
    </location>
</feature>
<proteinExistence type="predicted"/>
<dbReference type="PANTHER" id="PTHR35711">
    <property type="entry name" value="EXPRESSED PROTEIN"/>
    <property type="match status" value="1"/>
</dbReference>
<feature type="compositionally biased region" description="Acidic residues" evidence="1">
    <location>
        <begin position="740"/>
        <end position="751"/>
    </location>
</feature>
<feature type="compositionally biased region" description="Basic and acidic residues" evidence="1">
    <location>
        <begin position="891"/>
        <end position="915"/>
    </location>
</feature>
<feature type="region of interest" description="Disordered" evidence="1">
    <location>
        <begin position="891"/>
        <end position="937"/>
    </location>
</feature>
<evidence type="ECO:0000313" key="2">
    <source>
        <dbReference type="EMBL" id="KAF2163266.1"/>
    </source>
</evidence>
<protein>
    <submittedName>
        <fullName evidence="2">Uncharacterized protein</fullName>
    </submittedName>
</protein>
<feature type="compositionally biased region" description="Basic and acidic residues" evidence="1">
    <location>
        <begin position="533"/>
        <end position="552"/>
    </location>
</feature>
<dbReference type="Proteomes" id="UP000799537">
    <property type="component" value="Unassembled WGS sequence"/>
</dbReference>
<gene>
    <name evidence="2" type="ORF">M409DRAFT_26310</name>
</gene>
<evidence type="ECO:0000313" key="3">
    <source>
        <dbReference type="Proteomes" id="UP000799537"/>
    </source>
</evidence>
<feature type="region of interest" description="Disordered" evidence="1">
    <location>
        <begin position="486"/>
        <end position="556"/>
    </location>
</feature>
<feature type="compositionally biased region" description="Acidic residues" evidence="1">
    <location>
        <begin position="710"/>
        <end position="729"/>
    </location>
</feature>
<feature type="compositionally biased region" description="Basic residues" evidence="1">
    <location>
        <begin position="916"/>
        <end position="925"/>
    </location>
</feature>
<evidence type="ECO:0000256" key="1">
    <source>
        <dbReference type="SAM" id="MobiDB-lite"/>
    </source>
</evidence>
<feature type="compositionally biased region" description="Polar residues" evidence="1">
    <location>
        <begin position="486"/>
        <end position="507"/>
    </location>
</feature>
<name>A0A6A6CCU1_ZASCE</name>
<dbReference type="RefSeq" id="XP_033664155.1">
    <property type="nucleotide sequence ID" value="XM_033808054.1"/>
</dbReference>
<feature type="compositionally biased region" description="Basic and acidic residues" evidence="1">
    <location>
        <begin position="337"/>
        <end position="353"/>
    </location>
</feature>
<accession>A0A6A6CCU1</accession>
<dbReference type="AlphaFoldDB" id="A0A6A6CCU1"/>
<dbReference type="PANTHER" id="PTHR35711:SF1">
    <property type="entry name" value="ECTODERMAL, ISOFORM F"/>
    <property type="match status" value="1"/>
</dbReference>
<feature type="region of interest" description="Disordered" evidence="1">
    <location>
        <begin position="645"/>
        <end position="776"/>
    </location>
</feature>
<feature type="compositionally biased region" description="Basic residues" evidence="1">
    <location>
        <begin position="166"/>
        <end position="177"/>
    </location>
</feature>
<feature type="compositionally biased region" description="Acidic residues" evidence="1">
    <location>
        <begin position="761"/>
        <end position="774"/>
    </location>
</feature>
<dbReference type="GeneID" id="54561326"/>
<feature type="region of interest" description="Disordered" evidence="1">
    <location>
        <begin position="310"/>
        <end position="372"/>
    </location>
</feature>
<reference evidence="2" key="1">
    <citation type="journal article" date="2020" name="Stud. Mycol.">
        <title>101 Dothideomycetes genomes: a test case for predicting lifestyles and emergence of pathogens.</title>
        <authorList>
            <person name="Haridas S."/>
            <person name="Albert R."/>
            <person name="Binder M."/>
            <person name="Bloem J."/>
            <person name="Labutti K."/>
            <person name="Salamov A."/>
            <person name="Andreopoulos B."/>
            <person name="Baker S."/>
            <person name="Barry K."/>
            <person name="Bills G."/>
            <person name="Bluhm B."/>
            <person name="Cannon C."/>
            <person name="Castanera R."/>
            <person name="Culley D."/>
            <person name="Daum C."/>
            <person name="Ezra D."/>
            <person name="Gonzalez J."/>
            <person name="Henrissat B."/>
            <person name="Kuo A."/>
            <person name="Liang C."/>
            <person name="Lipzen A."/>
            <person name="Lutzoni F."/>
            <person name="Magnuson J."/>
            <person name="Mondo S."/>
            <person name="Nolan M."/>
            <person name="Ohm R."/>
            <person name="Pangilinan J."/>
            <person name="Park H.-J."/>
            <person name="Ramirez L."/>
            <person name="Alfaro M."/>
            <person name="Sun H."/>
            <person name="Tritt A."/>
            <person name="Yoshinaga Y."/>
            <person name="Zwiers L.-H."/>
            <person name="Turgeon B."/>
            <person name="Goodwin S."/>
            <person name="Spatafora J."/>
            <person name="Crous P."/>
            <person name="Grigoriev I."/>
        </authorList>
    </citation>
    <scope>NUCLEOTIDE SEQUENCE</scope>
    <source>
        <strain evidence="2">ATCC 36951</strain>
    </source>
</reference>
<sequence>MAPIFVRIEFCPRAHGPSSLPGTRHQDYTVPVNIEPVRTTLDGYRYALFMALQKYKNLNMGLENLRIRFHKASQSCASILDAGEIKTDTYKCREDDKWHPSDVAKTLRAHVRDLQNRRVSLHEITEELREDDDGDQQEKDNKNQNRSQHQEEEDDDDEGDEDERKSRKNPSAKRKTSGKQDDDDDDDDEDDDDDDDGPEEEPRHLCVRFCPKQFDRPPIPLRESFVRVDLPDCTEIKDVITKLMRKVRLLRPDFAYDPTTDRVRSHRTGKDTCQEDLSFETLLSNYTVSTTAPDIPLWESKLVAIHFESKSKPSAKSTGTAKVDASIKKTGTGRAVPEAHRGGKRPDSGRRPQSEGGDQTVGQENDRRTAEKGDEGARYFFIDLCTQFHPRGGPIKLPMTCVRANPTHTTWAESGIINEILRLAEGLAGRQSVRVIFHPRQKCNERLGFRQALRDHNFKTTTPPDVFSLARDKVIFIHFEDPTTGSSAQAINKAATSSSQPGQNRNRASAAGENNRGDRRHSNLVGNRPQAEANKRGGEHVNKIGRRPDSPKAKNHGYGGARYLSVQDIASWVANAIRSDISFDYDPRTHNVRFHRPDDLECVESLSFNQILEEHTTSSMPTLFDLMGQRRILVKIHFEGTPELFNNRTQPKAAQRQSNRKVDKRSACDDEEDGIDDPVRHEGSRKRQSQSMLERPAKRSKGAGESTSTDTEDAGVDGDNDQAEDEPEQEDHQGDFYPDGAEEELSTEEEGEGKGPNPENSSDEESVEANDGADDLNICSVPHVDLHTREIVRIGILATPDDARRPTNAALPMRRIVVAMVEKVKRWWPVTLLAVDSWKIMNHRIGDYPSGDPWELEEGEQDPRFTADQYWRPFCTNMNTLKRELRNYARDGRAQHRQEVSDNESERSASQLDRKKVPRRPKRPVKAPMRPNVRQANSIAREWRDELSERVDWNPKDRIDAVICFANALTGTRLETYRNFQASMPLVQKLDSFRKYIKNTRLNDKKGTLKHFIRHKRLNWWGDSQVWVMRVREGTPGLDPNRAYCWDNERHRSLEIGEFFNPDNVDALDVAQVFIEIRIVEDPQQDKTVRLETEPRGTGRCILDDAEDVGWIADDDEKWTMPP</sequence>